<organism evidence="3">
    <name type="scientific">Cladocopium goreaui</name>
    <dbReference type="NCBI Taxonomy" id="2562237"/>
    <lineage>
        <taxon>Eukaryota</taxon>
        <taxon>Sar</taxon>
        <taxon>Alveolata</taxon>
        <taxon>Dinophyceae</taxon>
        <taxon>Suessiales</taxon>
        <taxon>Symbiodiniaceae</taxon>
        <taxon>Cladocopium</taxon>
    </lineage>
</organism>
<feature type="domain" description="Integrase catalytic" evidence="2">
    <location>
        <begin position="118"/>
        <end position="284"/>
    </location>
</feature>
<dbReference type="EMBL" id="CAMXCT020000158">
    <property type="protein sequence ID" value="CAL1128176.1"/>
    <property type="molecule type" value="Genomic_DNA"/>
</dbReference>
<evidence type="ECO:0000313" key="4">
    <source>
        <dbReference type="EMBL" id="CAL4762113.1"/>
    </source>
</evidence>
<dbReference type="InterPro" id="IPR001584">
    <property type="entry name" value="Integrase_cat-core"/>
</dbReference>
<name>A0A9P1BMZ5_9DINO</name>
<dbReference type="PROSITE" id="PS50994">
    <property type="entry name" value="INTEGRASE"/>
    <property type="match status" value="1"/>
</dbReference>
<dbReference type="Gene3D" id="3.30.420.10">
    <property type="entry name" value="Ribonuclease H-like superfamily/Ribonuclease H"/>
    <property type="match status" value="1"/>
</dbReference>
<dbReference type="GO" id="GO:0003676">
    <property type="term" value="F:nucleic acid binding"/>
    <property type="evidence" value="ECO:0007669"/>
    <property type="project" value="InterPro"/>
</dbReference>
<keyword evidence="4" id="KW-0645">Protease</keyword>
<reference evidence="4 5" key="2">
    <citation type="submission" date="2024-05" db="EMBL/GenBank/DDBJ databases">
        <authorList>
            <person name="Chen Y."/>
            <person name="Shah S."/>
            <person name="Dougan E. K."/>
            <person name="Thang M."/>
            <person name="Chan C."/>
        </authorList>
    </citation>
    <scope>NUCLEOTIDE SEQUENCE [LARGE SCALE GENOMIC DNA]</scope>
</reference>
<feature type="region of interest" description="Disordered" evidence="1">
    <location>
        <begin position="501"/>
        <end position="524"/>
    </location>
</feature>
<dbReference type="OrthoDB" id="413122at2759"/>
<dbReference type="InterPro" id="IPR036397">
    <property type="entry name" value="RNaseH_sf"/>
</dbReference>
<evidence type="ECO:0000256" key="1">
    <source>
        <dbReference type="SAM" id="MobiDB-lite"/>
    </source>
</evidence>
<dbReference type="GO" id="GO:0008233">
    <property type="term" value="F:peptidase activity"/>
    <property type="evidence" value="ECO:0007669"/>
    <property type="project" value="UniProtKB-KW"/>
</dbReference>
<sequence length="1212" mass="138022">MTKLKMENLHTYNLLIVTVKNQDKLHAVRPGSLKPLYDFRRIFHKLPRLASSDPTQAKRLIVGLHERLWHAPVGDVRNILQRCGQPWEVVQLAAEAVASCAVCRKYSRAGRRPQHRGAHLSPSFSDLVQMDVFQFQDHLFMLVIDEATRYKVATSCPVRYLKDILGTLMKCWIRYFGPMKIFVTDQQSALMTIEAGQEFQRLGIERRPAGTTTKKQGQMHTTTGLVERHIDLVKMSMLKIQAESGRYGIELEMEELAAEAEAMSQNLTMSVGGYTPSILLFGVLPRGFLEPDAEHPHGDITAESSFERSLRLRQIALQAAQGAILESRIARANRSRPHRLALEDMVPGTTSIEIFREDGSGQGWRGPAVLLKVHEEAGNAIVEFQGKPYLMSLRHIRPLRDSFLIYLNENSSLTSTDVEKAVKRTKQVGDWKMVKFPKNDSPQMLRDAKTLMEYHFEHITLHGIQYLKHNIEDLCHIYLYGYVKHNHEDSTMPARITRRKPLQTPGQDQLPDDGEMEVSYDHKRKDPETRTLVIAPEKKKQKILWTSTELLHQRSIWWMMQRSRKINLEPTPIWYELDDRWIQKKAASEIRVNKTNYLLHLHCKTEAYLNIDLKDGQIFRVDSDTDTLTEDQLINNWQDFENSNHQELEQFVNEKVFRKVPLADLPDEVVVVDATWVRKYKRMPCGKMKAKSRLCAWGFLDPQKQELPTRSTTATRLSQRLILSVASTHDFVLASLDVSGAFLKGLTFEKIRQILAQKGLASPPRRVVIVPPPNVWRHLSSFDPSFNVPEELYGAFGLECLKPAYGLVDAPLAWQMTLHQFLEENGGTQSLLDDCLWHYKNPDGSIKGVIRTHVDDLAITCRQTFLDEQFKLTTKAFGKISLQMTPFTHCGCQYTKIPNGYKMDQQAFVNALKTQDIENTKDGNRPLTAAETTKFRSILGGLLWLTATRLDLIADVGIFQSKVTKATLKQYENLGLIFKKSPKDIPWKLLCIHDASAASKGRTYAQEGVLILLPPDNMKFDPKVHTINGENVEEQIFGGTAHILSSHGSKAKRASYSTSHSETLAAISGLETATLVSLRLAELLMPEKKPTLQQLAALQESGIPYLPVGSYTDCRDFWSLTVDFANEPGHAIEARRLPKIKDFTEDDLELGDDKWLESYMTAEDLQAIQLYLHYITKYLDDINWVEHQGQFLAAEFPVLRQRGQPSAAEQDL</sequence>
<dbReference type="GO" id="GO:0006508">
    <property type="term" value="P:proteolysis"/>
    <property type="evidence" value="ECO:0007669"/>
    <property type="project" value="UniProtKB-KW"/>
</dbReference>
<dbReference type="EMBL" id="CAMXCT010000158">
    <property type="protein sequence ID" value="CAI3974801.1"/>
    <property type="molecule type" value="Genomic_DNA"/>
</dbReference>
<dbReference type="Proteomes" id="UP001152797">
    <property type="component" value="Unassembled WGS sequence"/>
</dbReference>
<reference evidence="3" key="1">
    <citation type="submission" date="2022-10" db="EMBL/GenBank/DDBJ databases">
        <authorList>
            <person name="Chen Y."/>
            <person name="Dougan E. K."/>
            <person name="Chan C."/>
            <person name="Rhodes N."/>
            <person name="Thang M."/>
        </authorList>
    </citation>
    <scope>NUCLEOTIDE SEQUENCE</scope>
</reference>
<comment type="caution">
    <text evidence="3">The sequence shown here is derived from an EMBL/GenBank/DDBJ whole genome shotgun (WGS) entry which is preliminary data.</text>
</comment>
<dbReference type="AlphaFoldDB" id="A0A9P1BMZ5"/>
<dbReference type="SUPFAM" id="SSF53098">
    <property type="entry name" value="Ribonuclease H-like"/>
    <property type="match status" value="1"/>
</dbReference>
<dbReference type="InterPro" id="IPR012337">
    <property type="entry name" value="RNaseH-like_sf"/>
</dbReference>
<dbReference type="GO" id="GO:0015074">
    <property type="term" value="P:DNA integration"/>
    <property type="evidence" value="ECO:0007669"/>
    <property type="project" value="InterPro"/>
</dbReference>
<accession>A0A9P1BMZ5</accession>
<keyword evidence="4" id="KW-0378">Hydrolase</keyword>
<dbReference type="EMBL" id="CAMXCT030000158">
    <property type="protein sequence ID" value="CAL4762113.1"/>
    <property type="molecule type" value="Genomic_DNA"/>
</dbReference>
<evidence type="ECO:0000313" key="3">
    <source>
        <dbReference type="EMBL" id="CAI3974801.1"/>
    </source>
</evidence>
<evidence type="ECO:0000259" key="2">
    <source>
        <dbReference type="PROSITE" id="PS50994"/>
    </source>
</evidence>
<gene>
    <name evidence="3" type="ORF">C1SCF055_LOCUS3175</name>
</gene>
<evidence type="ECO:0000313" key="5">
    <source>
        <dbReference type="Proteomes" id="UP001152797"/>
    </source>
</evidence>
<proteinExistence type="predicted"/>
<protein>
    <submittedName>
        <fullName evidence="4">Copia protein (Gag-int-pol protein) [Cleaved into: Copia VLP protein Copia protease ]</fullName>
    </submittedName>
</protein>
<keyword evidence="5" id="KW-1185">Reference proteome</keyword>